<keyword evidence="1" id="KW-0175">Coiled coil</keyword>
<comment type="caution">
    <text evidence="2">The sequence shown here is derived from an EMBL/GenBank/DDBJ whole genome shotgun (WGS) entry which is preliminary data.</text>
</comment>
<protein>
    <submittedName>
        <fullName evidence="2">Uncharacterized protein</fullName>
    </submittedName>
</protein>
<organism evidence="2 3">
    <name type="scientific">Protomyces lactucae-debilis</name>
    <dbReference type="NCBI Taxonomy" id="2754530"/>
    <lineage>
        <taxon>Eukaryota</taxon>
        <taxon>Fungi</taxon>
        <taxon>Dikarya</taxon>
        <taxon>Ascomycota</taxon>
        <taxon>Taphrinomycotina</taxon>
        <taxon>Taphrinomycetes</taxon>
        <taxon>Taphrinales</taxon>
        <taxon>Protomycetaceae</taxon>
        <taxon>Protomyces</taxon>
    </lineage>
</organism>
<feature type="coiled-coil region" evidence="1">
    <location>
        <begin position="391"/>
        <end position="418"/>
    </location>
</feature>
<name>A0A1Y2FB18_PROLT</name>
<sequence length="617" mass="68831">MTIKMTTSYGADKWVDLSLFQSIVDIAELLDFASLDESYIAFMPSAINLDKPRVDEVCIKPQPSLHSSAVRLQDSELPLLLASSLPSQYLKTHDEVPQIQLSSSGESTRVKEHRRPAILKCRLRAEVSLHRCEVVWLGEIRFTQSAKCLGNSNFFPSSSKKSASRPATATSKANVVGALSSQPISTFPENQAVLRTLSRSAQFEEAEEALTAQILPKLRTLSRQSHRQCTYATGLVEYQSRPCIMVVVDEPDRLAGCLDSTYGGLAVVVLKVQLARMLTWQTEPLVISCGNDQQWPYRIHAASLAHHADFVQWLYAPALGPPTATFVDRFRTKPIRLATWLCLRPVTNDWFKRLMCEVSPSRDTRPISQQAPLVRALPAQFEQCRIVSPADDDLALMLKELEADIAKWQAELVWYETDPQKWRSADLRREHIAIAQSQHDVLKRQHGFGMTIAGHFHLPERGNRYYSDCALIQLTNPTKITVRSNLIGPGGKYCEGFIDPELLVGREELFKIGRSSGLTTASLNGYKLIAAMNTPFGVAEEVPSYAMWKEDYQNIVSQPGDSGAAVIWAEHSMAVGLLFGGVMVEVETKHGRRVVDSSLFQNILDIAQLLDIEPLVD</sequence>
<evidence type="ECO:0000313" key="3">
    <source>
        <dbReference type="Proteomes" id="UP000193685"/>
    </source>
</evidence>
<evidence type="ECO:0000256" key="1">
    <source>
        <dbReference type="SAM" id="Coils"/>
    </source>
</evidence>
<proteinExistence type="predicted"/>
<dbReference type="EMBL" id="MCFI01000014">
    <property type="protein sequence ID" value="ORY80055.1"/>
    <property type="molecule type" value="Genomic_DNA"/>
</dbReference>
<dbReference type="OrthoDB" id="5424209at2759"/>
<dbReference type="AlphaFoldDB" id="A0A1Y2FB18"/>
<accession>A0A1Y2FB18</accession>
<dbReference type="GeneID" id="63787215"/>
<reference evidence="2 3" key="1">
    <citation type="submission" date="2016-07" db="EMBL/GenBank/DDBJ databases">
        <title>Pervasive Adenine N6-methylation of Active Genes in Fungi.</title>
        <authorList>
            <consortium name="DOE Joint Genome Institute"/>
            <person name="Mondo S.J."/>
            <person name="Dannebaum R.O."/>
            <person name="Kuo R.C."/>
            <person name="Labutti K."/>
            <person name="Haridas S."/>
            <person name="Kuo A."/>
            <person name="Salamov A."/>
            <person name="Ahrendt S.R."/>
            <person name="Lipzen A."/>
            <person name="Sullivan W."/>
            <person name="Andreopoulos W.B."/>
            <person name="Clum A."/>
            <person name="Lindquist E."/>
            <person name="Daum C."/>
            <person name="Ramamoorthy G.K."/>
            <person name="Gryganskyi A."/>
            <person name="Culley D."/>
            <person name="Magnuson J.K."/>
            <person name="James T.Y."/>
            <person name="O'Malley M.A."/>
            <person name="Stajich J.E."/>
            <person name="Spatafora J.W."/>
            <person name="Visel A."/>
            <person name="Grigoriev I.V."/>
        </authorList>
    </citation>
    <scope>NUCLEOTIDE SEQUENCE [LARGE SCALE GENOMIC DNA]</scope>
    <source>
        <strain evidence="2 3">12-1054</strain>
    </source>
</reference>
<dbReference type="Proteomes" id="UP000193685">
    <property type="component" value="Unassembled WGS sequence"/>
</dbReference>
<keyword evidence="3" id="KW-1185">Reference proteome</keyword>
<gene>
    <name evidence="2" type="ORF">BCR37DRAFT_388409</name>
</gene>
<evidence type="ECO:0000313" key="2">
    <source>
        <dbReference type="EMBL" id="ORY80055.1"/>
    </source>
</evidence>
<dbReference type="RefSeq" id="XP_040724189.1">
    <property type="nucleotide sequence ID" value="XM_040870616.1"/>
</dbReference>